<proteinExistence type="predicted"/>
<dbReference type="RefSeq" id="XP_037170610.1">
    <property type="nucleotide sequence ID" value="XM_037302031.1"/>
</dbReference>
<keyword evidence="2" id="KW-1185">Reference proteome</keyword>
<evidence type="ECO:0000313" key="2">
    <source>
        <dbReference type="Proteomes" id="UP000578531"/>
    </source>
</evidence>
<dbReference type="AlphaFoldDB" id="A0A8H6G6E9"/>
<accession>A0A8H6G6E9</accession>
<name>A0A8H6G6E9_9LECA</name>
<gene>
    <name evidence="1" type="ORF">HO173_000080</name>
</gene>
<dbReference type="GeneID" id="59281760"/>
<organism evidence="1 2">
    <name type="scientific">Letharia columbiana</name>
    <dbReference type="NCBI Taxonomy" id="112416"/>
    <lineage>
        <taxon>Eukaryota</taxon>
        <taxon>Fungi</taxon>
        <taxon>Dikarya</taxon>
        <taxon>Ascomycota</taxon>
        <taxon>Pezizomycotina</taxon>
        <taxon>Lecanoromycetes</taxon>
        <taxon>OSLEUM clade</taxon>
        <taxon>Lecanoromycetidae</taxon>
        <taxon>Lecanorales</taxon>
        <taxon>Lecanorineae</taxon>
        <taxon>Parmeliaceae</taxon>
        <taxon>Letharia</taxon>
    </lineage>
</organism>
<sequence>MATLILYKCGTFFFNFPQAIAALRHDLLSTADLQNIIIDLDLDIIFSSLHSQDATDLVKQFAQQTITLTRRFCVVQIRCVSEAGFLLGEMGEVKALTDAIGELKGFRTVLVKVARSRWKLRKMMEHVLPFDEELGTHWEGTMCKKEIRWDDDL</sequence>
<reference evidence="1 2" key="1">
    <citation type="journal article" date="2020" name="Genomics">
        <title>Complete, high-quality genomes from long-read metagenomic sequencing of two wolf lichen thalli reveals enigmatic genome architecture.</title>
        <authorList>
            <person name="McKenzie S.K."/>
            <person name="Walston R.F."/>
            <person name="Allen J.L."/>
        </authorList>
    </citation>
    <scope>NUCLEOTIDE SEQUENCE [LARGE SCALE GENOMIC DNA]</scope>
    <source>
        <strain evidence="1">WasteWater2</strain>
    </source>
</reference>
<protein>
    <submittedName>
        <fullName evidence="1">Uncharacterized protein</fullName>
    </submittedName>
</protein>
<evidence type="ECO:0000313" key="1">
    <source>
        <dbReference type="EMBL" id="KAF6241370.1"/>
    </source>
</evidence>
<dbReference type="Proteomes" id="UP000578531">
    <property type="component" value="Unassembled WGS sequence"/>
</dbReference>
<dbReference type="EMBL" id="JACCJC010000001">
    <property type="protein sequence ID" value="KAF6241370.1"/>
    <property type="molecule type" value="Genomic_DNA"/>
</dbReference>
<comment type="caution">
    <text evidence="1">The sequence shown here is derived from an EMBL/GenBank/DDBJ whole genome shotgun (WGS) entry which is preliminary data.</text>
</comment>